<dbReference type="PANTHER" id="PTHR30154:SF46">
    <property type="entry name" value="TRANSCRIPTIONAL REGULATORY PROTEIN"/>
    <property type="match status" value="1"/>
</dbReference>
<evidence type="ECO:0000313" key="6">
    <source>
        <dbReference type="Proteomes" id="UP000436822"/>
    </source>
</evidence>
<name>A0A6N6JJY7_9RHOB</name>
<dbReference type="AlphaFoldDB" id="A0A6N6JJY7"/>
<dbReference type="InterPro" id="IPR011008">
    <property type="entry name" value="Dimeric_a/b-barrel"/>
</dbReference>
<accession>A0A6N6JJY7</accession>
<feature type="domain" description="HTH asnC-type" evidence="4">
    <location>
        <begin position="4"/>
        <end position="65"/>
    </location>
</feature>
<evidence type="ECO:0000313" key="5">
    <source>
        <dbReference type="EMBL" id="GFE65749.1"/>
    </source>
</evidence>
<dbReference type="InterPro" id="IPR019887">
    <property type="entry name" value="Tscrpt_reg_AsnC/Lrp_C"/>
</dbReference>
<keyword evidence="3" id="KW-0804">Transcription</keyword>
<evidence type="ECO:0000259" key="4">
    <source>
        <dbReference type="PROSITE" id="PS50956"/>
    </source>
</evidence>
<keyword evidence="6" id="KW-1185">Reference proteome</keyword>
<dbReference type="InterPro" id="IPR019888">
    <property type="entry name" value="Tscrpt_reg_AsnC-like"/>
</dbReference>
<protein>
    <submittedName>
        <fullName evidence="5">Transcriptional regulator</fullName>
    </submittedName>
</protein>
<sequence>MSKLDPTDLALLRALQRDADLTTHALSESLNLSASQVGRRRQRLETEGYITGYRARLDAGKLDLTVQAFIQVQTTAHTPETHKSFLRLTELQPEIIAAWTLTGEADYLLRVFCTDLAALNRLVQDRLLPHPAVARVQSQIVMDQIKEDAPLPA</sequence>
<dbReference type="Gene3D" id="3.30.70.920">
    <property type="match status" value="1"/>
</dbReference>
<proteinExistence type="predicted"/>
<gene>
    <name evidence="5" type="ORF">KIN_28230</name>
</gene>
<dbReference type="GO" id="GO:0005829">
    <property type="term" value="C:cytosol"/>
    <property type="evidence" value="ECO:0007669"/>
    <property type="project" value="TreeGrafter"/>
</dbReference>
<dbReference type="RefSeq" id="WP_159808169.1">
    <property type="nucleotide sequence ID" value="NZ_BLJE01000003.1"/>
</dbReference>
<dbReference type="Gene3D" id="1.10.10.10">
    <property type="entry name" value="Winged helix-like DNA-binding domain superfamily/Winged helix DNA-binding domain"/>
    <property type="match status" value="1"/>
</dbReference>
<dbReference type="PROSITE" id="PS50956">
    <property type="entry name" value="HTH_ASNC_2"/>
    <property type="match status" value="1"/>
</dbReference>
<evidence type="ECO:0000256" key="3">
    <source>
        <dbReference type="ARBA" id="ARBA00023163"/>
    </source>
</evidence>
<dbReference type="InterPro" id="IPR036388">
    <property type="entry name" value="WH-like_DNA-bd_sf"/>
</dbReference>
<dbReference type="SMART" id="SM00344">
    <property type="entry name" value="HTH_ASNC"/>
    <property type="match status" value="1"/>
</dbReference>
<reference evidence="5 6" key="1">
    <citation type="submission" date="2019-12" db="EMBL/GenBank/DDBJ databases">
        <title>Litoreibacter badius sp. nov., a novel bacteriochlorophyll a-containing bacterium in the genus Litoreibacter.</title>
        <authorList>
            <person name="Kanamuro M."/>
            <person name="Takabe Y."/>
            <person name="Mori K."/>
            <person name="Takaichi S."/>
            <person name="Hanada S."/>
        </authorList>
    </citation>
    <scope>NUCLEOTIDE SEQUENCE [LARGE SCALE GENOMIC DNA]</scope>
    <source>
        <strain evidence="5 6">K6</strain>
    </source>
</reference>
<keyword evidence="2" id="KW-0238">DNA-binding</keyword>
<dbReference type="InterPro" id="IPR036390">
    <property type="entry name" value="WH_DNA-bd_sf"/>
</dbReference>
<dbReference type="GO" id="GO:0043565">
    <property type="term" value="F:sequence-specific DNA binding"/>
    <property type="evidence" value="ECO:0007669"/>
    <property type="project" value="InterPro"/>
</dbReference>
<dbReference type="Proteomes" id="UP000436822">
    <property type="component" value="Unassembled WGS sequence"/>
</dbReference>
<dbReference type="GO" id="GO:0043200">
    <property type="term" value="P:response to amino acid"/>
    <property type="evidence" value="ECO:0007669"/>
    <property type="project" value="TreeGrafter"/>
</dbReference>
<dbReference type="OrthoDB" id="9803143at2"/>
<keyword evidence="1" id="KW-0805">Transcription regulation</keyword>
<dbReference type="SUPFAM" id="SSF46785">
    <property type="entry name" value="Winged helix' DNA-binding domain"/>
    <property type="match status" value="1"/>
</dbReference>
<evidence type="ECO:0000256" key="1">
    <source>
        <dbReference type="ARBA" id="ARBA00023015"/>
    </source>
</evidence>
<dbReference type="PANTHER" id="PTHR30154">
    <property type="entry name" value="LEUCINE-RESPONSIVE REGULATORY PROTEIN"/>
    <property type="match status" value="1"/>
</dbReference>
<dbReference type="EMBL" id="BLJE01000003">
    <property type="protein sequence ID" value="GFE65749.1"/>
    <property type="molecule type" value="Genomic_DNA"/>
</dbReference>
<dbReference type="InterPro" id="IPR000485">
    <property type="entry name" value="AsnC-type_HTH_dom"/>
</dbReference>
<evidence type="ECO:0000256" key="2">
    <source>
        <dbReference type="ARBA" id="ARBA00023125"/>
    </source>
</evidence>
<dbReference type="Pfam" id="PF13412">
    <property type="entry name" value="HTH_24"/>
    <property type="match status" value="1"/>
</dbReference>
<dbReference type="SUPFAM" id="SSF54909">
    <property type="entry name" value="Dimeric alpha+beta barrel"/>
    <property type="match status" value="1"/>
</dbReference>
<dbReference type="Pfam" id="PF01037">
    <property type="entry name" value="AsnC_trans_reg"/>
    <property type="match status" value="1"/>
</dbReference>
<comment type="caution">
    <text evidence="5">The sequence shown here is derived from an EMBL/GenBank/DDBJ whole genome shotgun (WGS) entry which is preliminary data.</text>
</comment>
<dbReference type="PRINTS" id="PR00033">
    <property type="entry name" value="HTHASNC"/>
</dbReference>
<organism evidence="5 6">
    <name type="scientific">Litoreibacter roseus</name>
    <dbReference type="NCBI Taxonomy" id="2601869"/>
    <lineage>
        <taxon>Bacteria</taxon>
        <taxon>Pseudomonadati</taxon>
        <taxon>Pseudomonadota</taxon>
        <taxon>Alphaproteobacteria</taxon>
        <taxon>Rhodobacterales</taxon>
        <taxon>Roseobacteraceae</taxon>
        <taxon>Litoreibacter</taxon>
    </lineage>
</organism>